<feature type="region of interest" description="Disordered" evidence="1">
    <location>
        <begin position="30"/>
        <end position="141"/>
    </location>
</feature>
<dbReference type="Pfam" id="PF05901">
    <property type="entry name" value="Excalibur"/>
    <property type="match status" value="1"/>
</dbReference>
<keyword evidence="4" id="KW-1185">Reference proteome</keyword>
<feature type="region of interest" description="Disordered" evidence="1">
    <location>
        <begin position="1"/>
        <end position="20"/>
    </location>
</feature>
<name>A0A255H661_9ACTN</name>
<protein>
    <recommendedName>
        <fullName evidence="2">Excalibur calcium-binding domain-containing protein</fullName>
    </recommendedName>
</protein>
<organism evidence="3 4">
    <name type="scientific">Enemella dayhoffiae</name>
    <dbReference type="NCBI Taxonomy" id="2016507"/>
    <lineage>
        <taxon>Bacteria</taxon>
        <taxon>Bacillati</taxon>
        <taxon>Actinomycetota</taxon>
        <taxon>Actinomycetes</taxon>
        <taxon>Propionibacteriales</taxon>
        <taxon>Propionibacteriaceae</taxon>
        <taxon>Enemella</taxon>
    </lineage>
</organism>
<feature type="compositionally biased region" description="Low complexity" evidence="1">
    <location>
        <begin position="48"/>
        <end position="97"/>
    </location>
</feature>
<gene>
    <name evidence="3" type="ORF">CGZ93_07470</name>
</gene>
<feature type="domain" description="Excalibur calcium-binding" evidence="2">
    <location>
        <begin position="111"/>
        <end position="168"/>
    </location>
</feature>
<evidence type="ECO:0000313" key="4">
    <source>
        <dbReference type="Proteomes" id="UP000216311"/>
    </source>
</evidence>
<sequence>MLAGLATGCGPTAPTSAPAPVAAPIANATQPAAVAPTSTAPIPPPPAATTQAAPPTSTRPTPTRTTASPTRTTPAPSRTPAPSATATRSTPSKAPSTESEPQAVTGGAKVYKNCEDLRKDYPHGVARRGGVDLTSGKPKKVQPAFVVNDDVYNVNPARDADGDGVACEQN</sequence>
<evidence type="ECO:0000313" key="3">
    <source>
        <dbReference type="EMBL" id="OYO22683.1"/>
    </source>
</evidence>
<feature type="compositionally biased region" description="Basic and acidic residues" evidence="1">
    <location>
        <begin position="112"/>
        <end position="122"/>
    </location>
</feature>
<comment type="caution">
    <text evidence="3">The sequence shown here is derived from an EMBL/GenBank/DDBJ whole genome shotgun (WGS) entry which is preliminary data.</text>
</comment>
<dbReference type="InterPro" id="IPR008613">
    <property type="entry name" value="Excalibur_Ca-bd_domain"/>
</dbReference>
<accession>A0A255H661</accession>
<dbReference type="Proteomes" id="UP000216311">
    <property type="component" value="Unassembled WGS sequence"/>
</dbReference>
<evidence type="ECO:0000259" key="2">
    <source>
        <dbReference type="Pfam" id="PF05901"/>
    </source>
</evidence>
<evidence type="ECO:0000256" key="1">
    <source>
        <dbReference type="SAM" id="MobiDB-lite"/>
    </source>
</evidence>
<dbReference type="AlphaFoldDB" id="A0A255H661"/>
<reference evidence="3 4" key="1">
    <citation type="submission" date="2017-07" db="EMBL/GenBank/DDBJ databases">
        <title>Draft whole genome sequences of clinical Proprionibacteriaceae strains.</title>
        <authorList>
            <person name="Bernier A.-M."/>
            <person name="Bernard K."/>
            <person name="Domingo M.-C."/>
        </authorList>
    </citation>
    <scope>NUCLEOTIDE SEQUENCE [LARGE SCALE GENOMIC DNA]</scope>
    <source>
        <strain evidence="3 4">NML 130396</strain>
    </source>
</reference>
<proteinExistence type="predicted"/>
<dbReference type="EMBL" id="NMVQ01000010">
    <property type="protein sequence ID" value="OYO22683.1"/>
    <property type="molecule type" value="Genomic_DNA"/>
</dbReference>
<feature type="compositionally biased region" description="Low complexity" evidence="1">
    <location>
        <begin position="30"/>
        <end position="40"/>
    </location>
</feature>